<sequence length="348" mass="39266">MLSPAIMEFQDGTRSMLFRTLNLLPVLLLTTPVLLAPAVSLAQVVPGTGTLINTDDFEKDDFEFELNWPKSSREEDKNVRYPLGKSSNGMWFESPKRGMPDVLKRVETPAGGIEGSLGALYMRSRDTGIPGRPGFKQAQDDLIMSAKPMTLGYYPNYTVRVFLPDWDQWEQRRGVSFGIRAGMQGPQEKEVEGGFGRRLFRRLNRTETKIEPYYPGFFIHFTPKDDPTNKTGEAYANILIRANHLGHEVPGPVIKQPGWWTFGMSVTPDGRCHYYASPGVDDLTSKDHITTQFPYQIQGTHFNTIFFNVCSADDGKSWSTPWIIDDPKVFYASGSQTQQARRSGSTFR</sequence>
<protein>
    <submittedName>
        <fullName evidence="1">Uncharacterized protein</fullName>
    </submittedName>
</protein>
<dbReference type="Proteomes" id="UP000315724">
    <property type="component" value="Chromosome"/>
</dbReference>
<reference evidence="1 2" key="1">
    <citation type="submission" date="2019-02" db="EMBL/GenBank/DDBJ databases">
        <title>Deep-cultivation of Planctomycetes and their phenomic and genomic characterization uncovers novel biology.</title>
        <authorList>
            <person name="Wiegand S."/>
            <person name="Jogler M."/>
            <person name="Boedeker C."/>
            <person name="Pinto D."/>
            <person name="Vollmers J."/>
            <person name="Rivas-Marin E."/>
            <person name="Kohn T."/>
            <person name="Peeters S.H."/>
            <person name="Heuer A."/>
            <person name="Rast P."/>
            <person name="Oberbeckmann S."/>
            <person name="Bunk B."/>
            <person name="Jeske O."/>
            <person name="Meyerdierks A."/>
            <person name="Storesund J.E."/>
            <person name="Kallscheuer N."/>
            <person name="Luecker S."/>
            <person name="Lage O.M."/>
            <person name="Pohl T."/>
            <person name="Merkel B.J."/>
            <person name="Hornburger P."/>
            <person name="Mueller R.-W."/>
            <person name="Bruemmer F."/>
            <person name="Labrenz M."/>
            <person name="Spormann A.M."/>
            <person name="Op den Camp H."/>
            <person name="Overmann J."/>
            <person name="Amann R."/>
            <person name="Jetten M.S.M."/>
            <person name="Mascher T."/>
            <person name="Medema M.H."/>
            <person name="Devos D.P."/>
            <person name="Kaster A.-K."/>
            <person name="Ovreas L."/>
            <person name="Rohde M."/>
            <person name="Galperin M.Y."/>
            <person name="Jogler C."/>
        </authorList>
    </citation>
    <scope>NUCLEOTIDE SEQUENCE [LARGE SCALE GENOMIC DNA]</scope>
    <source>
        <strain evidence="1 2">Mal48</strain>
    </source>
</reference>
<accession>A0A517QMF1</accession>
<dbReference type="EMBL" id="CP036267">
    <property type="protein sequence ID" value="QDT32803.1"/>
    <property type="molecule type" value="Genomic_DNA"/>
</dbReference>
<evidence type="ECO:0000313" key="1">
    <source>
        <dbReference type="EMBL" id="QDT32803.1"/>
    </source>
</evidence>
<dbReference type="KEGG" id="tpol:Mal48_20500"/>
<proteinExistence type="predicted"/>
<organism evidence="1 2">
    <name type="scientific">Thalassoglobus polymorphus</name>
    <dbReference type="NCBI Taxonomy" id="2527994"/>
    <lineage>
        <taxon>Bacteria</taxon>
        <taxon>Pseudomonadati</taxon>
        <taxon>Planctomycetota</taxon>
        <taxon>Planctomycetia</taxon>
        <taxon>Planctomycetales</taxon>
        <taxon>Planctomycetaceae</taxon>
        <taxon>Thalassoglobus</taxon>
    </lineage>
</organism>
<evidence type="ECO:0000313" key="2">
    <source>
        <dbReference type="Proteomes" id="UP000315724"/>
    </source>
</evidence>
<name>A0A517QMF1_9PLAN</name>
<dbReference type="AlphaFoldDB" id="A0A517QMF1"/>
<keyword evidence="2" id="KW-1185">Reference proteome</keyword>
<gene>
    <name evidence="1" type="ORF">Mal48_20500</name>
</gene>